<organism evidence="3 4">
    <name type="scientific">Autumnicola lenta</name>
    <dbReference type="NCBI Taxonomy" id="3075593"/>
    <lineage>
        <taxon>Bacteria</taxon>
        <taxon>Pseudomonadati</taxon>
        <taxon>Bacteroidota</taxon>
        <taxon>Flavobacteriia</taxon>
        <taxon>Flavobacteriales</taxon>
        <taxon>Flavobacteriaceae</taxon>
        <taxon>Autumnicola</taxon>
    </lineage>
</organism>
<feature type="chain" id="PRO_5046629168" description="Tetratricopeptide repeat protein" evidence="2">
    <location>
        <begin position="22"/>
        <end position="458"/>
    </location>
</feature>
<dbReference type="SMART" id="SM00028">
    <property type="entry name" value="TPR"/>
    <property type="match status" value="2"/>
</dbReference>
<feature type="signal peptide" evidence="2">
    <location>
        <begin position="1"/>
        <end position="21"/>
    </location>
</feature>
<dbReference type="RefSeq" id="WP_311493959.1">
    <property type="nucleotide sequence ID" value="NZ_JAVRHO010000004.1"/>
</dbReference>
<evidence type="ECO:0000313" key="3">
    <source>
        <dbReference type="EMBL" id="MDT0645773.1"/>
    </source>
</evidence>
<dbReference type="Proteomes" id="UP001245285">
    <property type="component" value="Unassembled WGS sequence"/>
</dbReference>
<dbReference type="SUPFAM" id="SSF48452">
    <property type="entry name" value="TPR-like"/>
    <property type="match status" value="2"/>
</dbReference>
<dbReference type="InterPro" id="IPR019734">
    <property type="entry name" value="TPR_rpt"/>
</dbReference>
<comment type="caution">
    <text evidence="3">The sequence shown here is derived from an EMBL/GenBank/DDBJ whole genome shotgun (WGS) entry which is preliminary data.</text>
</comment>
<dbReference type="InterPro" id="IPR011990">
    <property type="entry name" value="TPR-like_helical_dom_sf"/>
</dbReference>
<feature type="repeat" description="TPR" evidence="1">
    <location>
        <begin position="332"/>
        <end position="365"/>
    </location>
</feature>
<proteinExistence type="predicted"/>
<feature type="repeat" description="TPR" evidence="1">
    <location>
        <begin position="295"/>
        <end position="328"/>
    </location>
</feature>
<keyword evidence="1" id="KW-0802">TPR repeat</keyword>
<dbReference type="Pfam" id="PF13181">
    <property type="entry name" value="TPR_8"/>
    <property type="match status" value="2"/>
</dbReference>
<evidence type="ECO:0000256" key="2">
    <source>
        <dbReference type="SAM" id="SignalP"/>
    </source>
</evidence>
<dbReference type="PROSITE" id="PS50005">
    <property type="entry name" value="TPR"/>
    <property type="match status" value="2"/>
</dbReference>
<dbReference type="EMBL" id="JAVRHO010000004">
    <property type="protein sequence ID" value="MDT0645773.1"/>
    <property type="molecule type" value="Genomic_DNA"/>
</dbReference>
<keyword evidence="4" id="KW-1185">Reference proteome</keyword>
<evidence type="ECO:0008006" key="5">
    <source>
        <dbReference type="Google" id="ProtNLM"/>
    </source>
</evidence>
<keyword evidence="2" id="KW-0732">Signal</keyword>
<sequence length="458" mass="51287">MKTKFIALVTGALLGSGVISAQSNDCPTMAALAYDDAKAKNYDAAYQPLQNVREKCPDYSLATYQYLERILEDKINKAGSEAEKEPLIEELVSVWEQRLELYPEQTSKGKVYGDIAQLKYDNKIGTKEELYNAYDKAYTEDSENFTSAKGLYAYFDLMVEMQDAGDRELQDVFDIYDRVMAKIEEEENDAAENLAPLLEKQEAGEELTSKETTQIKYAEINLNNYNMVKNALNAKLGARADCDNLIPLYKKDFEERKSDVDWLQNANARLSAKDCTEDPLFFEVSEALHQLQPSANSAFSLGQLAEADGDRAKALEYYNEAAELEEDPSDQARIYYRIASNYKERGSFGQARTYYRRALEARPSMGTAYLQIANMIAQSANNCGDTPFNKRAVYWLAADYAARAGRVDPSISSNASQAAASYRGRAPQKSEVFQAGRSAGEAIQIGCWIGETVRIPQM</sequence>
<evidence type="ECO:0000256" key="1">
    <source>
        <dbReference type="PROSITE-ProRule" id="PRU00339"/>
    </source>
</evidence>
<dbReference type="Gene3D" id="1.25.40.10">
    <property type="entry name" value="Tetratricopeptide repeat domain"/>
    <property type="match status" value="1"/>
</dbReference>
<accession>A0ABU3CHF1</accession>
<reference evidence="3 4" key="1">
    <citation type="submission" date="2023-09" db="EMBL/GenBank/DDBJ databases">
        <authorList>
            <person name="Rey-Velasco X."/>
        </authorList>
    </citation>
    <scope>NUCLEOTIDE SEQUENCE [LARGE SCALE GENOMIC DNA]</scope>
    <source>
        <strain evidence="3 4">F260</strain>
    </source>
</reference>
<name>A0ABU3CHF1_9FLAO</name>
<evidence type="ECO:0000313" key="4">
    <source>
        <dbReference type="Proteomes" id="UP001245285"/>
    </source>
</evidence>
<gene>
    <name evidence="3" type="ORF">RM545_03645</name>
</gene>
<dbReference type="PROSITE" id="PS50293">
    <property type="entry name" value="TPR_REGION"/>
    <property type="match status" value="1"/>
</dbReference>
<protein>
    <recommendedName>
        <fullName evidence="5">Tetratricopeptide repeat protein</fullName>
    </recommendedName>
</protein>